<dbReference type="InterPro" id="IPR006569">
    <property type="entry name" value="CID_dom"/>
</dbReference>
<dbReference type="EMBL" id="AVOT02024331">
    <property type="protein sequence ID" value="MBW0514951.1"/>
    <property type="molecule type" value="Genomic_DNA"/>
</dbReference>
<protein>
    <recommendedName>
        <fullName evidence="1">CID domain-containing protein</fullName>
    </recommendedName>
</protein>
<dbReference type="InterPro" id="IPR042326">
    <property type="entry name" value="Ctk3"/>
</dbReference>
<dbReference type="Pfam" id="PF12243">
    <property type="entry name" value="CTK3"/>
    <property type="match status" value="1"/>
</dbReference>
<accession>A0A9Q3E2Y8</accession>
<dbReference type="GO" id="GO:0045943">
    <property type="term" value="P:positive regulation of transcription by RNA polymerase I"/>
    <property type="evidence" value="ECO:0007669"/>
    <property type="project" value="TreeGrafter"/>
</dbReference>
<dbReference type="PROSITE" id="PS51391">
    <property type="entry name" value="CID"/>
    <property type="match status" value="1"/>
</dbReference>
<dbReference type="GO" id="GO:0032786">
    <property type="term" value="P:positive regulation of DNA-templated transcription, elongation"/>
    <property type="evidence" value="ECO:0007669"/>
    <property type="project" value="InterPro"/>
</dbReference>
<dbReference type="Proteomes" id="UP000765509">
    <property type="component" value="Unassembled WGS sequence"/>
</dbReference>
<dbReference type="PANTHER" id="PTHR28291">
    <property type="entry name" value="CTD KINASE SUBUNIT GAMMA"/>
    <property type="match status" value="1"/>
</dbReference>
<keyword evidence="3" id="KW-1185">Reference proteome</keyword>
<evidence type="ECO:0000259" key="1">
    <source>
        <dbReference type="PROSITE" id="PS51391"/>
    </source>
</evidence>
<feature type="domain" description="CID" evidence="1">
    <location>
        <begin position="1"/>
        <end position="128"/>
    </location>
</feature>
<name>A0A9Q3E2Y8_9BASI</name>
<evidence type="ECO:0000313" key="3">
    <source>
        <dbReference type="Proteomes" id="UP000765509"/>
    </source>
</evidence>
<dbReference type="InterPro" id="IPR024638">
    <property type="entry name" value="Ctk3_N"/>
</dbReference>
<dbReference type="PANTHER" id="PTHR28291:SF1">
    <property type="entry name" value="CTD KINASE SUBUNIT GAMMA"/>
    <property type="match status" value="1"/>
</dbReference>
<dbReference type="Pfam" id="PF12350">
    <property type="entry name" value="CTK3_C"/>
    <property type="match status" value="1"/>
</dbReference>
<dbReference type="GO" id="GO:0070692">
    <property type="term" value="C:CTDK-1 complex"/>
    <property type="evidence" value="ECO:0007669"/>
    <property type="project" value="InterPro"/>
</dbReference>
<sequence length="274" mass="31043">MDGFEHRNKYGEDLWDYLVEEWQKASLNARINLLYLVDSLLLSSSTTLLSSSQTETSSSDFNYGAMIKRDLVKLIEATVPTNMKKKGLLNLVSTQYVLKNWRSQIGLIGRFISLEAIDALDQLLLDRKKILADTNGDAADLDDDVVGSSKREILDRIDDDRERHKRLREQIWVLPIPQLSSYHHKLLNPQHPASTYAFHRSATLLHLYLRNTPNADSFKQPAPHLDADAAISLECDQLIASNAEDTGYEGLEKSDWLAMKFENKRCYGSDTGGT</sequence>
<gene>
    <name evidence="2" type="ORF">O181_054666</name>
</gene>
<organism evidence="2 3">
    <name type="scientific">Austropuccinia psidii MF-1</name>
    <dbReference type="NCBI Taxonomy" id="1389203"/>
    <lineage>
        <taxon>Eukaryota</taxon>
        <taxon>Fungi</taxon>
        <taxon>Dikarya</taxon>
        <taxon>Basidiomycota</taxon>
        <taxon>Pucciniomycotina</taxon>
        <taxon>Pucciniomycetes</taxon>
        <taxon>Pucciniales</taxon>
        <taxon>Sphaerophragmiaceae</taxon>
        <taxon>Austropuccinia</taxon>
    </lineage>
</organism>
<dbReference type="AlphaFoldDB" id="A0A9Q3E2Y8"/>
<comment type="caution">
    <text evidence="2">The sequence shown here is derived from an EMBL/GenBank/DDBJ whole genome shotgun (WGS) entry which is preliminary data.</text>
</comment>
<dbReference type="OrthoDB" id="21266at2759"/>
<reference evidence="2" key="1">
    <citation type="submission" date="2021-03" db="EMBL/GenBank/DDBJ databases">
        <title>Draft genome sequence of rust myrtle Austropuccinia psidii MF-1, a brazilian biotype.</title>
        <authorList>
            <person name="Quecine M.C."/>
            <person name="Pachon D.M.R."/>
            <person name="Bonatelli M.L."/>
            <person name="Correr F.H."/>
            <person name="Franceschini L.M."/>
            <person name="Leite T.F."/>
            <person name="Margarido G.R.A."/>
            <person name="Almeida C.A."/>
            <person name="Ferrarezi J.A."/>
            <person name="Labate C.A."/>
        </authorList>
    </citation>
    <scope>NUCLEOTIDE SEQUENCE</scope>
    <source>
        <strain evidence="2">MF-1</strain>
    </source>
</reference>
<proteinExistence type="predicted"/>
<dbReference type="InterPro" id="IPR024637">
    <property type="entry name" value="Ctk3_C"/>
</dbReference>
<evidence type="ECO:0000313" key="2">
    <source>
        <dbReference type="EMBL" id="MBW0514951.1"/>
    </source>
</evidence>